<evidence type="ECO:0000256" key="6">
    <source>
        <dbReference type="ARBA" id="ARBA00022833"/>
    </source>
</evidence>
<feature type="signal peptide" evidence="8">
    <location>
        <begin position="1"/>
        <end position="21"/>
    </location>
</feature>
<keyword evidence="6" id="KW-0862">Zinc</keyword>
<dbReference type="InterPro" id="IPR008753">
    <property type="entry name" value="Peptidase_M13_N"/>
</dbReference>
<dbReference type="Gene3D" id="1.10.1380.10">
    <property type="entry name" value="Neutral endopeptidase , domain2"/>
    <property type="match status" value="1"/>
</dbReference>
<accession>A0A091AZ21</accession>
<dbReference type="OrthoDB" id="9775677at2"/>
<evidence type="ECO:0008006" key="13">
    <source>
        <dbReference type="Google" id="ProtNLM"/>
    </source>
</evidence>
<dbReference type="SUPFAM" id="SSF55486">
    <property type="entry name" value="Metalloproteases ('zincins'), catalytic domain"/>
    <property type="match status" value="1"/>
</dbReference>
<name>A0A091AZ21_9GAMM</name>
<gene>
    <name evidence="11" type="ORF">N789_08120</name>
</gene>
<dbReference type="PRINTS" id="PR00786">
    <property type="entry name" value="NEPRILYSIN"/>
</dbReference>
<evidence type="ECO:0000256" key="1">
    <source>
        <dbReference type="ARBA" id="ARBA00001947"/>
    </source>
</evidence>
<reference evidence="11 12" key="1">
    <citation type="submission" date="2013-09" db="EMBL/GenBank/DDBJ databases">
        <title>Genome sequencing of Arenimonas oryziterrae.</title>
        <authorList>
            <person name="Chen F."/>
            <person name="Wang G."/>
        </authorList>
    </citation>
    <scope>NUCLEOTIDE SEQUENCE [LARGE SCALE GENOMIC DNA]</scope>
    <source>
        <strain evidence="11 12">YC6267</strain>
    </source>
</reference>
<evidence type="ECO:0000256" key="2">
    <source>
        <dbReference type="ARBA" id="ARBA00007357"/>
    </source>
</evidence>
<dbReference type="RefSeq" id="WP_022969689.1">
    <property type="nucleotide sequence ID" value="NZ_ATVD01000003.1"/>
</dbReference>
<dbReference type="GO" id="GO:0016485">
    <property type="term" value="P:protein processing"/>
    <property type="evidence" value="ECO:0007669"/>
    <property type="project" value="TreeGrafter"/>
</dbReference>
<feature type="domain" description="Peptidase M13 N-terminal" evidence="10">
    <location>
        <begin position="48"/>
        <end position="427"/>
    </location>
</feature>
<proteinExistence type="inferred from homology"/>
<evidence type="ECO:0000256" key="7">
    <source>
        <dbReference type="ARBA" id="ARBA00023049"/>
    </source>
</evidence>
<dbReference type="Pfam" id="PF01431">
    <property type="entry name" value="Peptidase_M13"/>
    <property type="match status" value="1"/>
</dbReference>
<evidence type="ECO:0000256" key="5">
    <source>
        <dbReference type="ARBA" id="ARBA00022801"/>
    </source>
</evidence>
<comment type="cofactor">
    <cofactor evidence="1">
        <name>Zn(2+)</name>
        <dbReference type="ChEBI" id="CHEBI:29105"/>
    </cofactor>
</comment>
<dbReference type="InterPro" id="IPR024079">
    <property type="entry name" value="MetalloPept_cat_dom_sf"/>
</dbReference>
<dbReference type="PANTHER" id="PTHR11733">
    <property type="entry name" value="ZINC METALLOPROTEASE FAMILY M13 NEPRILYSIN-RELATED"/>
    <property type="match status" value="1"/>
</dbReference>
<keyword evidence="5" id="KW-0378">Hydrolase</keyword>
<dbReference type="GO" id="GO:0004222">
    <property type="term" value="F:metalloendopeptidase activity"/>
    <property type="evidence" value="ECO:0007669"/>
    <property type="project" value="InterPro"/>
</dbReference>
<protein>
    <recommendedName>
        <fullName evidence="13">Peptidase M13</fullName>
    </recommendedName>
</protein>
<dbReference type="InterPro" id="IPR000718">
    <property type="entry name" value="Peptidase_M13"/>
</dbReference>
<keyword evidence="7" id="KW-0482">Metalloprotease</keyword>
<evidence type="ECO:0000259" key="9">
    <source>
        <dbReference type="Pfam" id="PF01431"/>
    </source>
</evidence>
<evidence type="ECO:0000313" key="12">
    <source>
        <dbReference type="Proteomes" id="UP000029385"/>
    </source>
</evidence>
<dbReference type="AlphaFoldDB" id="A0A091AZ21"/>
<dbReference type="EMBL" id="AVCI01000004">
    <property type="protein sequence ID" value="KFN43904.1"/>
    <property type="molecule type" value="Genomic_DNA"/>
</dbReference>
<comment type="similarity">
    <text evidence="2">Belongs to the peptidase M13 family.</text>
</comment>
<keyword evidence="12" id="KW-1185">Reference proteome</keyword>
<keyword evidence="4" id="KW-0479">Metal-binding</keyword>
<dbReference type="InterPro" id="IPR018497">
    <property type="entry name" value="Peptidase_M13_C"/>
</dbReference>
<evidence type="ECO:0000256" key="8">
    <source>
        <dbReference type="SAM" id="SignalP"/>
    </source>
</evidence>
<keyword evidence="3" id="KW-0645">Protease</keyword>
<dbReference type="Gene3D" id="3.40.390.10">
    <property type="entry name" value="Collagenase (Catalytic Domain)"/>
    <property type="match status" value="1"/>
</dbReference>
<dbReference type="InterPro" id="IPR042089">
    <property type="entry name" value="Peptidase_M13_dom_2"/>
</dbReference>
<organism evidence="11 12">
    <name type="scientific">Arenimonas oryziterrae DSM 21050 = YC6267</name>
    <dbReference type="NCBI Taxonomy" id="1121015"/>
    <lineage>
        <taxon>Bacteria</taxon>
        <taxon>Pseudomonadati</taxon>
        <taxon>Pseudomonadota</taxon>
        <taxon>Gammaproteobacteria</taxon>
        <taxon>Lysobacterales</taxon>
        <taxon>Lysobacteraceae</taxon>
        <taxon>Arenimonas</taxon>
    </lineage>
</organism>
<dbReference type="Proteomes" id="UP000029385">
    <property type="component" value="Unassembled WGS sequence"/>
</dbReference>
<dbReference type="GO" id="GO:0046872">
    <property type="term" value="F:metal ion binding"/>
    <property type="evidence" value="ECO:0007669"/>
    <property type="project" value="UniProtKB-KW"/>
</dbReference>
<evidence type="ECO:0000313" key="11">
    <source>
        <dbReference type="EMBL" id="KFN43904.1"/>
    </source>
</evidence>
<evidence type="ECO:0000259" key="10">
    <source>
        <dbReference type="Pfam" id="PF05649"/>
    </source>
</evidence>
<feature type="chain" id="PRO_5001870679" description="Peptidase M13" evidence="8">
    <location>
        <begin position="22"/>
        <end position="684"/>
    </location>
</feature>
<dbReference type="eggNOG" id="COG3590">
    <property type="taxonomic scope" value="Bacteria"/>
</dbReference>
<evidence type="ECO:0000256" key="3">
    <source>
        <dbReference type="ARBA" id="ARBA00022670"/>
    </source>
</evidence>
<dbReference type="CDD" id="cd08662">
    <property type="entry name" value="M13"/>
    <property type="match status" value="1"/>
</dbReference>
<evidence type="ECO:0000256" key="4">
    <source>
        <dbReference type="ARBA" id="ARBA00022723"/>
    </source>
</evidence>
<dbReference type="PROSITE" id="PS51885">
    <property type="entry name" value="NEPRILYSIN"/>
    <property type="match status" value="1"/>
</dbReference>
<sequence>MKLSPLTLSLALALCSPLAFAAPPAGKPAPTFGTFGVDLSARDTSVKPGDDFNRYANGHWLDTYELKDYETRFGSFNALTDEAEERSRDIIEGISRKTNLAPGSDQQKVRDYYASYMDLAARDAAGITPLKPLLDRIATIDTKAELVTAFGTSDVDGTRAPVGMGVGLDRKNPDRYLVGLGVGGYGLPDKDYYLNPDPRFVAIRAAYVEHIQRMLGFAGVGDAKARAEAILALETELAKNTWDRAQMRDREKTYNLTQFADLNTLYPGFDWAAMAKAQGLGAPKEVNVSTPSAVGPILAVVNNTPLSVWRDYLTFHAVRNHAPLLSQEIDNAAFAFNGTVLNGQKTQRDTWKRGVALVGGTQGLGDVVGQVYVAQYFTPEAKAAMDQLVANLRVALRQNLGKIDWMGDATKAEAYHKLDTFRPKIGYTTKWRNYDAVTIVPNDLIANAMAMRRYYADDQNARLGTKPDRDEWSMTPQTVNAYYNATFNEIVFPAAILQAPFFDLNADPAVNYGGIGAVIGHEIGHGFDDQGSKSDFAGIQRNWWTDDDRARFETRVKALGAQFNGFCPLEGTCVNGALTMGENIGDLGGLSMAYTAYHLSLKGKPAPVINGLTGDQRFFLAFAQIWKGKYRDEALVNLIKSNPHSPPQYRLNGPVRNFDAWYDAFDVKPGDGMYLAPEARVRIW</sequence>
<keyword evidence="8" id="KW-0732">Signal</keyword>
<dbReference type="PATRIC" id="fig|1121015.4.peg.1116"/>
<feature type="domain" description="Peptidase M13 C-terminal" evidence="9">
    <location>
        <begin position="480"/>
        <end position="681"/>
    </location>
</feature>
<dbReference type="GO" id="GO:0005886">
    <property type="term" value="C:plasma membrane"/>
    <property type="evidence" value="ECO:0007669"/>
    <property type="project" value="TreeGrafter"/>
</dbReference>
<dbReference type="PANTHER" id="PTHR11733:SF167">
    <property type="entry name" value="FI17812P1-RELATED"/>
    <property type="match status" value="1"/>
</dbReference>
<comment type="caution">
    <text evidence="11">The sequence shown here is derived from an EMBL/GenBank/DDBJ whole genome shotgun (WGS) entry which is preliminary data.</text>
</comment>
<dbReference type="Pfam" id="PF05649">
    <property type="entry name" value="Peptidase_M13_N"/>
    <property type="match status" value="1"/>
</dbReference>